<evidence type="ECO:0000313" key="1">
    <source>
        <dbReference type="EMBL" id="RGV00686.1"/>
    </source>
</evidence>
<comment type="caution">
    <text evidence="1">The sequence shown here is derived from an EMBL/GenBank/DDBJ whole genome shotgun (WGS) entry which is preliminary data.</text>
</comment>
<proteinExistence type="predicted"/>
<dbReference type="Proteomes" id="UP000286501">
    <property type="component" value="Unassembled WGS sequence"/>
</dbReference>
<evidence type="ECO:0000313" key="4">
    <source>
        <dbReference type="Proteomes" id="UP000286501"/>
    </source>
</evidence>
<evidence type="ECO:0000313" key="2">
    <source>
        <dbReference type="EMBL" id="RHG63350.1"/>
    </source>
</evidence>
<dbReference type="EMBL" id="QRYP01000002">
    <property type="protein sequence ID" value="RGV00686.1"/>
    <property type="molecule type" value="Genomic_DNA"/>
</dbReference>
<gene>
    <name evidence="2" type="ORF">DW250_13235</name>
    <name evidence="1" type="ORF">DWW35_01365</name>
</gene>
<dbReference type="RefSeq" id="WP_118201507.1">
    <property type="nucleotide sequence ID" value="NZ_JANDWJ010000017.1"/>
</dbReference>
<accession>A0A3R6H3D9</accession>
<dbReference type="Proteomes" id="UP000285236">
    <property type="component" value="Unassembled WGS sequence"/>
</dbReference>
<organism evidence="1 3">
    <name type="scientific">Segatella copri</name>
    <dbReference type="NCBI Taxonomy" id="165179"/>
    <lineage>
        <taxon>Bacteria</taxon>
        <taxon>Pseudomonadati</taxon>
        <taxon>Bacteroidota</taxon>
        <taxon>Bacteroidia</taxon>
        <taxon>Bacteroidales</taxon>
        <taxon>Prevotellaceae</taxon>
        <taxon>Segatella</taxon>
    </lineage>
</organism>
<dbReference type="AlphaFoldDB" id="A0A3R6H3D9"/>
<reference evidence="3 4" key="1">
    <citation type="submission" date="2018-08" db="EMBL/GenBank/DDBJ databases">
        <title>A genome reference for cultivated species of the human gut microbiota.</title>
        <authorList>
            <person name="Zou Y."/>
            <person name="Xue W."/>
            <person name="Luo G."/>
        </authorList>
    </citation>
    <scope>NUCLEOTIDE SEQUENCE [LARGE SCALE GENOMIC DNA]</scope>
    <source>
        <strain evidence="1 3">AF15-25</strain>
        <strain evidence="2 4">AM22-1</strain>
    </source>
</reference>
<dbReference type="EMBL" id="QRIN01000070">
    <property type="protein sequence ID" value="RHG63350.1"/>
    <property type="molecule type" value="Genomic_DNA"/>
</dbReference>
<sequence>MTSLSGQFLQVEKKIRQMAVAKMQQKMDHAAEMTMKAADKSRNYDDVTGNLYKSTAIGTYYNGSLQSIHYAPGPEPTRVTLAAGERYNLDKYYRSSFSFKDSGRRPYKGEYGEGGEYGPNAAWDELVSREHNKGKYDATWQMLLVAGVDYAKFVEVKRGHDVITSLREYLVRYFRTM</sequence>
<protein>
    <submittedName>
        <fullName evidence="1">Uncharacterized protein</fullName>
    </submittedName>
</protein>
<name>A0A3R6H3D9_9BACT</name>
<evidence type="ECO:0000313" key="3">
    <source>
        <dbReference type="Proteomes" id="UP000285236"/>
    </source>
</evidence>